<keyword evidence="7" id="KW-1185">Reference proteome</keyword>
<evidence type="ECO:0000259" key="5">
    <source>
        <dbReference type="PROSITE" id="PS50931"/>
    </source>
</evidence>
<dbReference type="GO" id="GO:0006351">
    <property type="term" value="P:DNA-templated transcription"/>
    <property type="evidence" value="ECO:0007669"/>
    <property type="project" value="TreeGrafter"/>
</dbReference>
<dbReference type="AlphaFoldDB" id="A0A366FI37"/>
<dbReference type="SUPFAM" id="SSF46785">
    <property type="entry name" value="Winged helix' DNA-binding domain"/>
    <property type="match status" value="1"/>
</dbReference>
<accession>A0A366FI37</accession>
<sequence>MDRFQELNAFIAVVESGGFSAAARTTGDSQPAVSKAIGALEKRLGVRLLNRSTRRVTLTDQGRQYYDRTKPLIDEIQDADSELTSSTLSVSGSIRIAASSTFGRLHVLPLIPDLLACNPGLQVDLVLSDIVRDMVEDRIDLAIRVGPVHEPEAVVRRVAVTPLVCVGSRGYFERRGIPKTPSELAEHNCLLYGGLTEEANWPFVGRDGRFRVPVRGNLSSNSVETIRAAVLAGVGIGLFAKVTIADELRDLEVISILEEFIGDVRDISLVWPKRRFVPARVRQVTDFFAEAIPRRT</sequence>
<dbReference type="Pfam" id="PF03466">
    <property type="entry name" value="LysR_substrate"/>
    <property type="match status" value="1"/>
</dbReference>
<dbReference type="PROSITE" id="PS50931">
    <property type="entry name" value="HTH_LYSR"/>
    <property type="match status" value="1"/>
</dbReference>
<gene>
    <name evidence="6" type="ORF">DFR50_10975</name>
</gene>
<keyword evidence="4" id="KW-0804">Transcription</keyword>
<dbReference type="InterPro" id="IPR005119">
    <property type="entry name" value="LysR_subst-bd"/>
</dbReference>
<keyword evidence="2" id="KW-0805">Transcription regulation</keyword>
<dbReference type="PANTHER" id="PTHR30537">
    <property type="entry name" value="HTH-TYPE TRANSCRIPTIONAL REGULATOR"/>
    <property type="match status" value="1"/>
</dbReference>
<comment type="caution">
    <text evidence="6">The sequence shown here is derived from an EMBL/GenBank/DDBJ whole genome shotgun (WGS) entry which is preliminary data.</text>
</comment>
<comment type="similarity">
    <text evidence="1">Belongs to the LysR transcriptional regulatory family.</text>
</comment>
<dbReference type="FunFam" id="1.10.10.10:FF:000001">
    <property type="entry name" value="LysR family transcriptional regulator"/>
    <property type="match status" value="1"/>
</dbReference>
<name>A0A366FI37_9HYPH</name>
<dbReference type="Proteomes" id="UP000253529">
    <property type="component" value="Unassembled WGS sequence"/>
</dbReference>
<feature type="domain" description="HTH lysR-type" evidence="5">
    <location>
        <begin position="1"/>
        <end position="59"/>
    </location>
</feature>
<dbReference type="InterPro" id="IPR036390">
    <property type="entry name" value="WH_DNA-bd_sf"/>
</dbReference>
<dbReference type="SUPFAM" id="SSF53850">
    <property type="entry name" value="Periplasmic binding protein-like II"/>
    <property type="match status" value="1"/>
</dbReference>
<evidence type="ECO:0000256" key="3">
    <source>
        <dbReference type="ARBA" id="ARBA00023125"/>
    </source>
</evidence>
<dbReference type="InterPro" id="IPR000847">
    <property type="entry name" value="LysR_HTH_N"/>
</dbReference>
<dbReference type="CDD" id="cd08422">
    <property type="entry name" value="PBP2_CrgA_like"/>
    <property type="match status" value="1"/>
</dbReference>
<organism evidence="6 7">
    <name type="scientific">Roseiarcus fermentans</name>
    <dbReference type="NCBI Taxonomy" id="1473586"/>
    <lineage>
        <taxon>Bacteria</taxon>
        <taxon>Pseudomonadati</taxon>
        <taxon>Pseudomonadota</taxon>
        <taxon>Alphaproteobacteria</taxon>
        <taxon>Hyphomicrobiales</taxon>
        <taxon>Roseiarcaceae</taxon>
        <taxon>Roseiarcus</taxon>
    </lineage>
</organism>
<dbReference type="Pfam" id="PF00126">
    <property type="entry name" value="HTH_1"/>
    <property type="match status" value="1"/>
</dbReference>
<evidence type="ECO:0000313" key="6">
    <source>
        <dbReference type="EMBL" id="RBP14322.1"/>
    </source>
</evidence>
<keyword evidence="3" id="KW-0238">DNA-binding</keyword>
<dbReference type="Gene3D" id="1.10.10.10">
    <property type="entry name" value="Winged helix-like DNA-binding domain superfamily/Winged helix DNA-binding domain"/>
    <property type="match status" value="1"/>
</dbReference>
<reference evidence="6 7" key="1">
    <citation type="submission" date="2018-06" db="EMBL/GenBank/DDBJ databases">
        <title>Genomic Encyclopedia of Type Strains, Phase IV (KMG-IV): sequencing the most valuable type-strain genomes for metagenomic binning, comparative biology and taxonomic classification.</title>
        <authorList>
            <person name="Goeker M."/>
        </authorList>
    </citation>
    <scope>NUCLEOTIDE SEQUENCE [LARGE SCALE GENOMIC DNA]</scope>
    <source>
        <strain evidence="6 7">DSM 24875</strain>
    </source>
</reference>
<dbReference type="InterPro" id="IPR036388">
    <property type="entry name" value="WH-like_DNA-bd_sf"/>
</dbReference>
<dbReference type="GO" id="GO:0043565">
    <property type="term" value="F:sequence-specific DNA binding"/>
    <property type="evidence" value="ECO:0007669"/>
    <property type="project" value="TreeGrafter"/>
</dbReference>
<evidence type="ECO:0000256" key="2">
    <source>
        <dbReference type="ARBA" id="ARBA00023015"/>
    </source>
</evidence>
<evidence type="ECO:0000313" key="7">
    <source>
        <dbReference type="Proteomes" id="UP000253529"/>
    </source>
</evidence>
<dbReference type="RefSeq" id="WP_113889008.1">
    <property type="nucleotide sequence ID" value="NZ_QNRK01000009.1"/>
</dbReference>
<evidence type="ECO:0000256" key="4">
    <source>
        <dbReference type="ARBA" id="ARBA00023163"/>
    </source>
</evidence>
<evidence type="ECO:0000256" key="1">
    <source>
        <dbReference type="ARBA" id="ARBA00009437"/>
    </source>
</evidence>
<dbReference type="PRINTS" id="PR00039">
    <property type="entry name" value="HTHLYSR"/>
</dbReference>
<proteinExistence type="inferred from homology"/>
<protein>
    <submittedName>
        <fullName evidence="6">LysR family transcriptional regulator</fullName>
    </submittedName>
</protein>
<dbReference type="OrthoDB" id="9786526at2"/>
<dbReference type="InterPro" id="IPR058163">
    <property type="entry name" value="LysR-type_TF_proteobact-type"/>
</dbReference>
<dbReference type="PANTHER" id="PTHR30537:SF5">
    <property type="entry name" value="HTH-TYPE TRANSCRIPTIONAL ACTIVATOR TTDR-RELATED"/>
    <property type="match status" value="1"/>
</dbReference>
<dbReference type="GO" id="GO:0003700">
    <property type="term" value="F:DNA-binding transcription factor activity"/>
    <property type="evidence" value="ECO:0007669"/>
    <property type="project" value="InterPro"/>
</dbReference>
<dbReference type="EMBL" id="QNRK01000009">
    <property type="protein sequence ID" value="RBP14322.1"/>
    <property type="molecule type" value="Genomic_DNA"/>
</dbReference>
<dbReference type="Gene3D" id="3.40.190.290">
    <property type="match status" value="1"/>
</dbReference>